<dbReference type="SMART" id="SM00835">
    <property type="entry name" value="Cupin_1"/>
    <property type="match status" value="1"/>
</dbReference>
<evidence type="ECO:0000313" key="3">
    <source>
        <dbReference type="EMBL" id="GAA0184553.1"/>
    </source>
</evidence>
<feature type="compositionally biased region" description="Low complexity" evidence="1">
    <location>
        <begin position="46"/>
        <end position="60"/>
    </location>
</feature>
<accession>A0AAV3RU12</accession>
<evidence type="ECO:0000259" key="2">
    <source>
        <dbReference type="SMART" id="SM00835"/>
    </source>
</evidence>
<dbReference type="InterPro" id="IPR006045">
    <property type="entry name" value="Cupin_1"/>
</dbReference>
<dbReference type="PANTHER" id="PTHR31189">
    <property type="entry name" value="OS03G0336100 PROTEIN-RELATED"/>
    <property type="match status" value="1"/>
</dbReference>
<keyword evidence="4" id="KW-1185">Reference proteome</keyword>
<organism evidence="3 4">
    <name type="scientific">Lithospermum erythrorhizon</name>
    <name type="common">Purple gromwell</name>
    <name type="synonym">Lithospermum officinale var. erythrorhizon</name>
    <dbReference type="NCBI Taxonomy" id="34254"/>
    <lineage>
        <taxon>Eukaryota</taxon>
        <taxon>Viridiplantae</taxon>
        <taxon>Streptophyta</taxon>
        <taxon>Embryophyta</taxon>
        <taxon>Tracheophyta</taxon>
        <taxon>Spermatophyta</taxon>
        <taxon>Magnoliopsida</taxon>
        <taxon>eudicotyledons</taxon>
        <taxon>Gunneridae</taxon>
        <taxon>Pentapetalae</taxon>
        <taxon>asterids</taxon>
        <taxon>lamiids</taxon>
        <taxon>Boraginales</taxon>
        <taxon>Boraginaceae</taxon>
        <taxon>Boraginoideae</taxon>
        <taxon>Lithospermeae</taxon>
        <taxon>Lithospermum</taxon>
    </lineage>
</organism>
<dbReference type="Gene3D" id="2.60.120.10">
    <property type="entry name" value="Jelly Rolls"/>
    <property type="match status" value="1"/>
</dbReference>
<evidence type="ECO:0000256" key="1">
    <source>
        <dbReference type="SAM" id="MobiDB-lite"/>
    </source>
</evidence>
<comment type="caution">
    <text evidence="3">The sequence shown here is derived from an EMBL/GenBank/DDBJ whole genome shotgun (WGS) entry which is preliminary data.</text>
</comment>
<feature type="compositionally biased region" description="Basic and acidic residues" evidence="1">
    <location>
        <begin position="61"/>
        <end position="70"/>
    </location>
</feature>
<dbReference type="PANTHER" id="PTHR31189:SF13">
    <property type="entry name" value="CUPINCIN"/>
    <property type="match status" value="1"/>
</dbReference>
<name>A0AAV3RU12_LITER</name>
<dbReference type="CDD" id="cd02245">
    <property type="entry name" value="cupin_7S_vicilin-like_C"/>
    <property type="match status" value="1"/>
</dbReference>
<sequence>MQNAMVGPMYTSKATKISLVVDGEGYFEMACPHLSSQSQRGRRGQSQRGSQRGGRSSQSQRRGETSYEKVNSRLTRGTVVVIPAGHPYVAVASNGQNLQMVCFEVNARNSFKYLLAGKGNVVNQFEKEAKELAFGVSSQEVDQVFGSQQEEFFFPGPQHQQQHRGRAYE</sequence>
<dbReference type="EMBL" id="BAABME010011978">
    <property type="protein sequence ID" value="GAA0184553.1"/>
    <property type="molecule type" value="Genomic_DNA"/>
</dbReference>
<dbReference type="AlphaFoldDB" id="A0AAV3RU12"/>
<protein>
    <recommendedName>
        <fullName evidence="2">Cupin type-1 domain-containing protein</fullName>
    </recommendedName>
</protein>
<dbReference type="Pfam" id="PF00190">
    <property type="entry name" value="Cupin_1"/>
    <property type="match status" value="1"/>
</dbReference>
<reference evidence="3 4" key="1">
    <citation type="submission" date="2024-01" db="EMBL/GenBank/DDBJ databases">
        <title>The complete chloroplast genome sequence of Lithospermum erythrorhizon: insights into the phylogenetic relationship among Boraginaceae species and the maternal lineages of purple gromwells.</title>
        <authorList>
            <person name="Okada T."/>
            <person name="Watanabe K."/>
        </authorList>
    </citation>
    <scope>NUCLEOTIDE SEQUENCE [LARGE SCALE GENOMIC DNA]</scope>
</reference>
<feature type="region of interest" description="Disordered" evidence="1">
    <location>
        <begin position="32"/>
        <end position="70"/>
    </location>
</feature>
<dbReference type="SUPFAM" id="SSF51182">
    <property type="entry name" value="RmlC-like cupins"/>
    <property type="match status" value="1"/>
</dbReference>
<gene>
    <name evidence="3" type="ORF">LIER_31841</name>
</gene>
<dbReference type="InterPro" id="IPR011051">
    <property type="entry name" value="RmlC_Cupin_sf"/>
</dbReference>
<proteinExistence type="predicted"/>
<dbReference type="InterPro" id="IPR014710">
    <property type="entry name" value="RmlC-like_jellyroll"/>
</dbReference>
<dbReference type="InterPro" id="IPR050253">
    <property type="entry name" value="Seed_Storage-Functional"/>
</dbReference>
<feature type="domain" description="Cupin type-1" evidence="2">
    <location>
        <begin position="2"/>
        <end position="142"/>
    </location>
</feature>
<evidence type="ECO:0000313" key="4">
    <source>
        <dbReference type="Proteomes" id="UP001454036"/>
    </source>
</evidence>
<dbReference type="Proteomes" id="UP001454036">
    <property type="component" value="Unassembled WGS sequence"/>
</dbReference>